<dbReference type="InterPro" id="IPR052909">
    <property type="entry name" value="Transposase_6_like"/>
</dbReference>
<dbReference type="Proteomes" id="UP000422569">
    <property type="component" value="Chromosome"/>
</dbReference>
<dbReference type="Pfam" id="PF13340">
    <property type="entry name" value="DUF4096"/>
    <property type="match status" value="1"/>
</dbReference>
<name>A0A6B8M5D7_9HYPH</name>
<evidence type="ECO:0000313" key="3">
    <source>
        <dbReference type="Proteomes" id="UP000422569"/>
    </source>
</evidence>
<dbReference type="EMBL" id="CP044331">
    <property type="protein sequence ID" value="QGM97342.1"/>
    <property type="molecule type" value="Genomic_DNA"/>
</dbReference>
<reference evidence="2 3" key="1">
    <citation type="submission" date="2019-09" db="EMBL/GenBank/DDBJ databases">
        <title>Isolation and complete genome sequencing of Methylocystis species.</title>
        <authorList>
            <person name="Rumah B.L."/>
            <person name="Stead C.E."/>
            <person name="Stevens B.C."/>
            <person name="Minton N.P."/>
            <person name="Grosse-Honebrink A."/>
            <person name="Zhang Y."/>
        </authorList>
    </citation>
    <scope>NUCLEOTIDE SEQUENCE [LARGE SCALE GENOMIC DNA]</scope>
    <source>
        <strain evidence="2 3">BRCS2</strain>
    </source>
</reference>
<dbReference type="KEGG" id="mpar:F7D14_07550"/>
<evidence type="ECO:0000259" key="1">
    <source>
        <dbReference type="Pfam" id="PF13340"/>
    </source>
</evidence>
<proteinExistence type="predicted"/>
<gene>
    <name evidence="2" type="ORF">F7D14_07550</name>
</gene>
<dbReference type="PANTHER" id="PTHR46637">
    <property type="entry name" value="TIS1421-TRANSPOSASE PROTEIN A"/>
    <property type="match status" value="1"/>
</dbReference>
<dbReference type="InterPro" id="IPR025161">
    <property type="entry name" value="IS402-like_dom"/>
</dbReference>
<keyword evidence="3" id="KW-1185">Reference proteome</keyword>
<dbReference type="AlphaFoldDB" id="A0A6B8M5D7"/>
<feature type="domain" description="Insertion element IS402-like" evidence="1">
    <location>
        <begin position="45"/>
        <end position="117"/>
    </location>
</feature>
<protein>
    <submittedName>
        <fullName evidence="2">Transposase</fullName>
    </submittedName>
</protein>
<organism evidence="2 3">
    <name type="scientific">Methylocystis parvus</name>
    <dbReference type="NCBI Taxonomy" id="134"/>
    <lineage>
        <taxon>Bacteria</taxon>
        <taxon>Pseudomonadati</taxon>
        <taxon>Pseudomonadota</taxon>
        <taxon>Alphaproteobacteria</taxon>
        <taxon>Hyphomicrobiales</taxon>
        <taxon>Methylocystaceae</taxon>
        <taxon>Methylocystis</taxon>
    </lineage>
</organism>
<sequence>MPICAAGGARRSCKGPPAAPAEIFGPGGWPLIDGSTEAGVADRILTDEIWVAVAPLLPGKDGDPGCHGRDNRLFLEAVFWIARTGAPWRDLPAEFGKWYTTYTRYHRWEKKGVWPRIVAELHKGGAAELRYDAAGLRWAHGAASVAPVSRGGAQGKAA</sequence>
<dbReference type="PANTHER" id="PTHR46637:SF1">
    <property type="entry name" value="BLL5188 PROTEIN"/>
    <property type="match status" value="1"/>
</dbReference>
<accession>A0A6B8M5D7</accession>
<evidence type="ECO:0000313" key="2">
    <source>
        <dbReference type="EMBL" id="QGM97342.1"/>
    </source>
</evidence>